<evidence type="ECO:0000313" key="2">
    <source>
        <dbReference type="Proteomes" id="UP000285232"/>
    </source>
</evidence>
<sequence length="79" mass="8680">MSEAERAILALLQDRGPRKTICPSEAARHLAGLDGDWRSHMPGIHDAVRKLAANGRVSLSWKGRPKDAPIGPYRIGQVR</sequence>
<dbReference type="InterPro" id="IPR036390">
    <property type="entry name" value="WH_DNA-bd_sf"/>
</dbReference>
<keyword evidence="2" id="KW-1185">Reference proteome</keyword>
<dbReference type="RefSeq" id="WP_120048967.1">
    <property type="nucleotide sequence ID" value="NZ_RAHX01000001.1"/>
</dbReference>
<dbReference type="Proteomes" id="UP000285232">
    <property type="component" value="Unassembled WGS sequence"/>
</dbReference>
<dbReference type="SUPFAM" id="SSF46785">
    <property type="entry name" value="Winged helix' DNA-binding domain"/>
    <property type="match status" value="1"/>
</dbReference>
<dbReference type="EMBL" id="RAHX01000001">
    <property type="protein sequence ID" value="RJY09957.1"/>
    <property type="molecule type" value="Genomic_DNA"/>
</dbReference>
<protein>
    <submittedName>
        <fullName evidence="1">DUF3253 domain-containing protein</fullName>
    </submittedName>
</protein>
<dbReference type="InterPro" id="IPR021660">
    <property type="entry name" value="DUF3253"/>
</dbReference>
<evidence type="ECO:0000313" key="1">
    <source>
        <dbReference type="EMBL" id="RJY09957.1"/>
    </source>
</evidence>
<name>A0A419RW17_9SPHN</name>
<dbReference type="AlphaFoldDB" id="A0A419RW17"/>
<dbReference type="OrthoDB" id="34459at2"/>
<gene>
    <name evidence="1" type="ORF">D6201_11905</name>
</gene>
<reference evidence="1 2" key="1">
    <citation type="journal article" date="2017" name="Int. J. Syst. Evol. Microbiol.">
        <title>Erythrobacter aquimixticola sp. nov., isolated from the junction between the ocean and a freshwater spring.</title>
        <authorList>
            <person name="Park S."/>
            <person name="Jung Y.T."/>
            <person name="Choi S.J."/>
            <person name="Yoon J.H."/>
        </authorList>
    </citation>
    <scope>NUCLEOTIDE SEQUENCE [LARGE SCALE GENOMIC DNA]</scope>
    <source>
        <strain evidence="1 2">JSSK-14</strain>
    </source>
</reference>
<dbReference type="InterPro" id="IPR036388">
    <property type="entry name" value="WH-like_DNA-bd_sf"/>
</dbReference>
<dbReference type="Gene3D" id="1.10.10.10">
    <property type="entry name" value="Winged helix-like DNA-binding domain superfamily/Winged helix DNA-binding domain"/>
    <property type="match status" value="1"/>
</dbReference>
<organism evidence="1 2">
    <name type="scientific">Aurantiacibacter aquimixticola</name>
    <dbReference type="NCBI Taxonomy" id="1958945"/>
    <lineage>
        <taxon>Bacteria</taxon>
        <taxon>Pseudomonadati</taxon>
        <taxon>Pseudomonadota</taxon>
        <taxon>Alphaproteobacteria</taxon>
        <taxon>Sphingomonadales</taxon>
        <taxon>Erythrobacteraceae</taxon>
        <taxon>Aurantiacibacter</taxon>
    </lineage>
</organism>
<proteinExistence type="predicted"/>
<accession>A0A419RW17</accession>
<dbReference type="Pfam" id="PF11625">
    <property type="entry name" value="DUF3253"/>
    <property type="match status" value="1"/>
</dbReference>
<comment type="caution">
    <text evidence="1">The sequence shown here is derived from an EMBL/GenBank/DDBJ whole genome shotgun (WGS) entry which is preliminary data.</text>
</comment>